<dbReference type="Gene3D" id="6.10.250.3150">
    <property type="match status" value="1"/>
</dbReference>
<organism evidence="1 2">
    <name type="scientific">Cohnella herbarum</name>
    <dbReference type="NCBI Taxonomy" id="2728023"/>
    <lineage>
        <taxon>Bacteria</taxon>
        <taxon>Bacillati</taxon>
        <taxon>Bacillota</taxon>
        <taxon>Bacilli</taxon>
        <taxon>Bacillales</taxon>
        <taxon>Paenibacillaceae</taxon>
        <taxon>Cohnella</taxon>
    </lineage>
</organism>
<evidence type="ECO:0000313" key="2">
    <source>
        <dbReference type="Proteomes" id="UP000502248"/>
    </source>
</evidence>
<dbReference type="AlphaFoldDB" id="A0A7Z2ZL79"/>
<keyword evidence="2" id="KW-1185">Reference proteome</keyword>
<dbReference type="RefSeq" id="WP_169279905.1">
    <property type="nucleotide sequence ID" value="NZ_CP051680.1"/>
</dbReference>
<dbReference type="Proteomes" id="UP000502248">
    <property type="component" value="Chromosome"/>
</dbReference>
<accession>A0A7Z2ZL79</accession>
<sequence>MRRWLLALLFTMLIFGYLSRSIALFPVNAEPLPEETRKLLEKSLSVVELDREIERISKLKGTTQTDIEKSERRIAEQEIAIAVQREKAGRVLRSYYMGYKDFWLSAVINAKSLPQLVRVWDTMDMIMQSDSKAMSGYAEEYRNLKQGYGKLRQDKEDLAAVETQLIAQRERILSLQKDLDQALAASGDEQLLKKLMEELQAYWKNVGLYEVKQHFRALAEAMQNLPDFVKKTPGIIQSNGLKTKLTLSDDQLNEFLRQEDNRFQDFAFTFENGLLTMEGDNGNIKVKIQGRYTVENEPENAIRFHVDSLIFNGLELPDTTRADLEREFDLGFYPQKLIKFVKAQSVSMENGELVVQLSIGG</sequence>
<gene>
    <name evidence="1" type="ORF">HH215_10785</name>
</gene>
<evidence type="ECO:0000313" key="1">
    <source>
        <dbReference type="EMBL" id="QJD83615.1"/>
    </source>
</evidence>
<name>A0A7Z2ZL79_9BACL</name>
<dbReference type="EMBL" id="CP051680">
    <property type="protein sequence ID" value="QJD83615.1"/>
    <property type="molecule type" value="Genomic_DNA"/>
</dbReference>
<reference evidence="1 2" key="1">
    <citation type="submission" date="2020-04" db="EMBL/GenBank/DDBJ databases">
        <title>Genome sequencing of novel species.</title>
        <authorList>
            <person name="Heo J."/>
            <person name="Kim S.-J."/>
            <person name="Kim J.-S."/>
            <person name="Hong S.-B."/>
            <person name="Kwon S.-W."/>
        </authorList>
    </citation>
    <scope>NUCLEOTIDE SEQUENCE [LARGE SCALE GENOMIC DNA]</scope>
    <source>
        <strain evidence="1 2">MFER-1</strain>
    </source>
</reference>
<protein>
    <submittedName>
        <fullName evidence="1">Uncharacterized protein</fullName>
    </submittedName>
</protein>
<proteinExistence type="predicted"/>
<dbReference type="KEGG" id="cheb:HH215_10785"/>